<dbReference type="EMBL" id="MVGC01001601">
    <property type="protein sequence ID" value="RJE17113.1"/>
    <property type="molecule type" value="Genomic_DNA"/>
</dbReference>
<gene>
    <name evidence="2" type="ORF">PHISCL_10550</name>
</gene>
<feature type="chain" id="PRO_5017175843" description="Secreted protein" evidence="1">
    <location>
        <begin position="26"/>
        <end position="155"/>
    </location>
</feature>
<evidence type="ECO:0000313" key="3">
    <source>
        <dbReference type="Proteomes" id="UP000266188"/>
    </source>
</evidence>
<keyword evidence="1" id="KW-0732">Signal</keyword>
<evidence type="ECO:0000256" key="1">
    <source>
        <dbReference type="SAM" id="SignalP"/>
    </source>
</evidence>
<proteinExistence type="predicted"/>
<feature type="non-terminal residue" evidence="2">
    <location>
        <position position="155"/>
    </location>
</feature>
<organism evidence="2 3">
    <name type="scientific">Aspergillus sclerotialis</name>
    <dbReference type="NCBI Taxonomy" id="2070753"/>
    <lineage>
        <taxon>Eukaryota</taxon>
        <taxon>Fungi</taxon>
        <taxon>Dikarya</taxon>
        <taxon>Ascomycota</taxon>
        <taxon>Pezizomycotina</taxon>
        <taxon>Eurotiomycetes</taxon>
        <taxon>Eurotiomycetidae</taxon>
        <taxon>Eurotiales</taxon>
        <taxon>Aspergillaceae</taxon>
        <taxon>Aspergillus</taxon>
        <taxon>Aspergillus subgen. Polypaecilum</taxon>
    </lineage>
</organism>
<protein>
    <recommendedName>
        <fullName evidence="4">Secreted protein</fullName>
    </recommendedName>
</protein>
<keyword evidence="3" id="KW-1185">Reference proteome</keyword>
<feature type="signal peptide" evidence="1">
    <location>
        <begin position="1"/>
        <end position="25"/>
    </location>
</feature>
<reference evidence="3" key="1">
    <citation type="submission" date="2017-02" db="EMBL/GenBank/DDBJ databases">
        <authorList>
            <person name="Tafer H."/>
            <person name="Lopandic K."/>
        </authorList>
    </citation>
    <scope>NUCLEOTIDE SEQUENCE [LARGE SCALE GENOMIC DNA]</scope>
    <source>
        <strain evidence="3">CBS 366.77</strain>
    </source>
</reference>
<dbReference type="AlphaFoldDB" id="A0A3A2Z4K1"/>
<name>A0A3A2Z4K1_9EURO</name>
<sequence>MVRQLLKVSPPLVLLEVLLPGEARARAPVAIGERTEERLLGRQVHLVHFPLVPQEPARVGESGVEFAAGLTALVWSLVSVHVLVPFTDALERLVPATTVDVVAEHLALFVARRGSGAPKRPLDLDGWFRQRGDHLLGHDDNVRFLLVRRDGGYRC</sequence>
<evidence type="ECO:0000313" key="2">
    <source>
        <dbReference type="EMBL" id="RJE17113.1"/>
    </source>
</evidence>
<evidence type="ECO:0008006" key="4">
    <source>
        <dbReference type="Google" id="ProtNLM"/>
    </source>
</evidence>
<comment type="caution">
    <text evidence="2">The sequence shown here is derived from an EMBL/GenBank/DDBJ whole genome shotgun (WGS) entry which is preliminary data.</text>
</comment>
<dbReference type="Proteomes" id="UP000266188">
    <property type="component" value="Unassembled WGS sequence"/>
</dbReference>
<accession>A0A3A2Z4K1</accession>